<dbReference type="CDD" id="cd06261">
    <property type="entry name" value="TM_PBP2"/>
    <property type="match status" value="1"/>
</dbReference>
<dbReference type="InterPro" id="IPR035906">
    <property type="entry name" value="MetI-like_sf"/>
</dbReference>
<evidence type="ECO:0000259" key="8">
    <source>
        <dbReference type="PROSITE" id="PS50928"/>
    </source>
</evidence>
<reference evidence="9 10" key="1">
    <citation type="submission" date="2020-03" db="EMBL/GenBank/DDBJ databases">
        <title>Whole genome shotgun sequence of Phytohabitans rumicis NBRC 108638.</title>
        <authorList>
            <person name="Komaki H."/>
            <person name="Tamura T."/>
        </authorList>
    </citation>
    <scope>NUCLEOTIDE SEQUENCE [LARGE SCALE GENOMIC DNA]</scope>
    <source>
        <strain evidence="9 10">NBRC 108638</strain>
    </source>
</reference>
<feature type="transmembrane region" description="Helical" evidence="7">
    <location>
        <begin position="72"/>
        <end position="99"/>
    </location>
</feature>
<dbReference type="InterPro" id="IPR000515">
    <property type="entry name" value="MetI-like"/>
</dbReference>
<dbReference type="PANTHER" id="PTHR43744">
    <property type="entry name" value="ABC TRANSPORTER PERMEASE PROTEIN MG189-RELATED-RELATED"/>
    <property type="match status" value="1"/>
</dbReference>
<feature type="transmembrane region" description="Helical" evidence="7">
    <location>
        <begin position="182"/>
        <end position="204"/>
    </location>
</feature>
<comment type="subcellular location">
    <subcellularLocation>
        <location evidence="1">Cell membrane</location>
        <topology evidence="1">Multi-pass membrane protein</topology>
    </subcellularLocation>
</comment>
<accession>A0A6V8L6Y8</accession>
<gene>
    <name evidence="9" type="primary">lplC_1</name>
    <name evidence="9" type="ORF">Prum_020570</name>
</gene>
<protein>
    <submittedName>
        <fullName evidence="9">Protein LplC</fullName>
    </submittedName>
</protein>
<dbReference type="GO" id="GO:0055085">
    <property type="term" value="P:transmembrane transport"/>
    <property type="evidence" value="ECO:0007669"/>
    <property type="project" value="InterPro"/>
</dbReference>
<evidence type="ECO:0000256" key="4">
    <source>
        <dbReference type="ARBA" id="ARBA00022692"/>
    </source>
</evidence>
<dbReference type="PROSITE" id="PS50928">
    <property type="entry name" value="ABC_TM1"/>
    <property type="match status" value="1"/>
</dbReference>
<dbReference type="RefSeq" id="WP_173075729.1">
    <property type="nucleotide sequence ID" value="NZ_BAABJB010000027.1"/>
</dbReference>
<keyword evidence="4 7" id="KW-0812">Transmembrane</keyword>
<proteinExistence type="predicted"/>
<dbReference type="Proteomes" id="UP000482960">
    <property type="component" value="Unassembled WGS sequence"/>
</dbReference>
<dbReference type="SUPFAM" id="SSF161098">
    <property type="entry name" value="MetI-like"/>
    <property type="match status" value="1"/>
</dbReference>
<dbReference type="AlphaFoldDB" id="A0A6V8L6Y8"/>
<keyword evidence="6 7" id="KW-0472">Membrane</keyword>
<feature type="domain" description="ABC transmembrane type-1" evidence="8">
    <location>
        <begin position="73"/>
        <end position="273"/>
    </location>
</feature>
<evidence type="ECO:0000256" key="2">
    <source>
        <dbReference type="ARBA" id="ARBA00022448"/>
    </source>
</evidence>
<evidence type="ECO:0000256" key="5">
    <source>
        <dbReference type="ARBA" id="ARBA00022989"/>
    </source>
</evidence>
<sequence length="288" mass="31931">MKTRRRLEPFTVVSIIGVSFFMVLCVIPFWMIISGSFTDESKLASTGYSFLPQPFSTAAYKMIFTGPAVLDAYFASVFITLVGTALSLAFTSGIAWVIARRLPLISRPLAVLAYIPMLFSGGLVPLYLLVTQYLHLQNSYFAVILPLLVAPFLVFIQVSAFRQLPEAILESARIDGAGEMRIFFRIALPLSKPILAVIGLFYAVHYWNEWFTALLFISDVHRYPLPLVLQNLISNVTFAQTLPNTGESAPVYQLRLALTAVTIGPILLAYPFAQRYFVKGITLGATKG</sequence>
<evidence type="ECO:0000256" key="6">
    <source>
        <dbReference type="ARBA" id="ARBA00023136"/>
    </source>
</evidence>
<keyword evidence="5 7" id="KW-1133">Transmembrane helix</keyword>
<feature type="transmembrane region" description="Helical" evidence="7">
    <location>
        <begin position="140"/>
        <end position="161"/>
    </location>
</feature>
<keyword evidence="2" id="KW-0813">Transport</keyword>
<dbReference type="Gene3D" id="1.10.3720.10">
    <property type="entry name" value="MetI-like"/>
    <property type="match status" value="1"/>
</dbReference>
<dbReference type="PANTHER" id="PTHR43744:SF9">
    <property type="entry name" value="POLYGALACTURONAN_RHAMNOGALACTURONAN TRANSPORT SYSTEM PERMEASE PROTEIN YTCP"/>
    <property type="match status" value="1"/>
</dbReference>
<feature type="transmembrane region" description="Helical" evidence="7">
    <location>
        <begin position="111"/>
        <end position="134"/>
    </location>
</feature>
<dbReference type="GO" id="GO:0005886">
    <property type="term" value="C:plasma membrane"/>
    <property type="evidence" value="ECO:0007669"/>
    <property type="project" value="UniProtKB-SubCell"/>
</dbReference>
<keyword evidence="3" id="KW-1003">Cell membrane</keyword>
<reference evidence="9 10" key="2">
    <citation type="submission" date="2020-03" db="EMBL/GenBank/DDBJ databases">
        <authorList>
            <person name="Ichikawa N."/>
            <person name="Kimura A."/>
            <person name="Kitahashi Y."/>
            <person name="Uohara A."/>
        </authorList>
    </citation>
    <scope>NUCLEOTIDE SEQUENCE [LARGE SCALE GENOMIC DNA]</scope>
    <source>
        <strain evidence="9 10">NBRC 108638</strain>
    </source>
</reference>
<feature type="transmembrane region" description="Helical" evidence="7">
    <location>
        <begin position="252"/>
        <end position="273"/>
    </location>
</feature>
<name>A0A6V8L6Y8_9ACTN</name>
<feature type="transmembrane region" description="Helical" evidence="7">
    <location>
        <begin position="12"/>
        <end position="33"/>
    </location>
</feature>
<evidence type="ECO:0000256" key="7">
    <source>
        <dbReference type="SAM" id="Phobius"/>
    </source>
</evidence>
<dbReference type="EMBL" id="BLPG01000001">
    <property type="protein sequence ID" value="GFJ88415.1"/>
    <property type="molecule type" value="Genomic_DNA"/>
</dbReference>
<keyword evidence="10" id="KW-1185">Reference proteome</keyword>
<evidence type="ECO:0000313" key="10">
    <source>
        <dbReference type="Proteomes" id="UP000482960"/>
    </source>
</evidence>
<comment type="caution">
    <text evidence="9">The sequence shown here is derived from an EMBL/GenBank/DDBJ whole genome shotgun (WGS) entry which is preliminary data.</text>
</comment>
<evidence type="ECO:0000256" key="3">
    <source>
        <dbReference type="ARBA" id="ARBA00022475"/>
    </source>
</evidence>
<evidence type="ECO:0000313" key="9">
    <source>
        <dbReference type="EMBL" id="GFJ88415.1"/>
    </source>
</evidence>
<organism evidence="9 10">
    <name type="scientific">Phytohabitans rumicis</name>
    <dbReference type="NCBI Taxonomy" id="1076125"/>
    <lineage>
        <taxon>Bacteria</taxon>
        <taxon>Bacillati</taxon>
        <taxon>Actinomycetota</taxon>
        <taxon>Actinomycetes</taxon>
        <taxon>Micromonosporales</taxon>
        <taxon>Micromonosporaceae</taxon>
    </lineage>
</organism>
<evidence type="ECO:0000256" key="1">
    <source>
        <dbReference type="ARBA" id="ARBA00004651"/>
    </source>
</evidence>